<dbReference type="AlphaFoldDB" id="A0A7Y4L5B0"/>
<comment type="caution">
    <text evidence="2">The sequence shown here is derived from an EMBL/GenBank/DDBJ whole genome shotgun (WGS) entry which is preliminary data.</text>
</comment>
<evidence type="ECO:0000313" key="1">
    <source>
        <dbReference type="EMBL" id="MBB6566926.1"/>
    </source>
</evidence>
<reference evidence="1 4" key="2">
    <citation type="submission" date="2020-08" db="EMBL/GenBank/DDBJ databases">
        <title>Sequencing the genomes of 1000 actinobacteria strains.</title>
        <authorList>
            <person name="Klenk H.-P."/>
        </authorList>
    </citation>
    <scope>NUCLEOTIDE SEQUENCE [LARGE SCALE GENOMIC DNA]</scope>
    <source>
        <strain evidence="1 4">DSM 15626</strain>
    </source>
</reference>
<accession>A0A7Y4L5B0</accession>
<gene>
    <name evidence="1" type="ORF">HNR71_002563</name>
    <name evidence="2" type="ORF">HPO96_30810</name>
</gene>
<dbReference type="RefSeq" id="WP_171677897.1">
    <property type="nucleotide sequence ID" value="NZ_BAAAGT010000008.1"/>
</dbReference>
<dbReference type="EMBL" id="JACHKF010000001">
    <property type="protein sequence ID" value="MBB6566926.1"/>
    <property type="molecule type" value="Genomic_DNA"/>
</dbReference>
<sequence>MEPSYTGKQYYEFVTGTGQYRERGGMAWVNQHMGENLTAEPGYEQYKDDITGRWWGGTCNSGNYDGPTKEFLEVSAAYFEEHPFTFIRAGRPVPVPPVPPEVLRDAAIAEMELPTPTIDWNPKTAESNGTIVNLDTWVWLTDRRDSLYVEATANTMGGPTSARVDVMLTGITVSADGAETAVCDGPGVPYSPSATGACAITLTRPGPTAVSTQSTWHATWSANGAPQGDIPTQPVVTPSLTTIQVSEIGTYNR</sequence>
<evidence type="ECO:0000313" key="4">
    <source>
        <dbReference type="Proteomes" id="UP000553957"/>
    </source>
</evidence>
<protein>
    <submittedName>
        <fullName evidence="2">Uncharacterized protein</fullName>
    </submittedName>
</protein>
<proteinExistence type="predicted"/>
<evidence type="ECO:0000313" key="2">
    <source>
        <dbReference type="EMBL" id="NOL44648.1"/>
    </source>
</evidence>
<keyword evidence="3" id="KW-1185">Reference proteome</keyword>
<dbReference type="Proteomes" id="UP000553957">
    <property type="component" value="Unassembled WGS sequence"/>
</dbReference>
<reference evidence="2 3" key="1">
    <citation type="submission" date="2020-05" db="EMBL/GenBank/DDBJ databases">
        <title>Genome sequence of Kribbella sandramycini ATCC 39419.</title>
        <authorList>
            <person name="Maclea K.S."/>
            <person name="Fair J.L."/>
        </authorList>
    </citation>
    <scope>NUCLEOTIDE SEQUENCE [LARGE SCALE GENOMIC DNA]</scope>
    <source>
        <strain evidence="2 3">ATCC 39419</strain>
    </source>
</reference>
<name>A0A7Y4L5B0_9ACTN</name>
<evidence type="ECO:0000313" key="3">
    <source>
        <dbReference type="Proteomes" id="UP000534306"/>
    </source>
</evidence>
<dbReference type="Proteomes" id="UP000534306">
    <property type="component" value="Unassembled WGS sequence"/>
</dbReference>
<organism evidence="2 3">
    <name type="scientific">Kribbella sandramycini</name>
    <dbReference type="NCBI Taxonomy" id="60450"/>
    <lineage>
        <taxon>Bacteria</taxon>
        <taxon>Bacillati</taxon>
        <taxon>Actinomycetota</taxon>
        <taxon>Actinomycetes</taxon>
        <taxon>Propionibacteriales</taxon>
        <taxon>Kribbellaceae</taxon>
        <taxon>Kribbella</taxon>
    </lineage>
</organism>
<dbReference type="EMBL" id="JABJRC010000009">
    <property type="protein sequence ID" value="NOL44648.1"/>
    <property type="molecule type" value="Genomic_DNA"/>
</dbReference>